<proteinExistence type="predicted"/>
<dbReference type="AlphaFoldDB" id="A0A2J6QN29"/>
<keyword evidence="3" id="KW-1185">Reference proteome</keyword>
<organism evidence="2 3">
    <name type="scientific">Hyaloscypha hepaticicola</name>
    <dbReference type="NCBI Taxonomy" id="2082293"/>
    <lineage>
        <taxon>Eukaryota</taxon>
        <taxon>Fungi</taxon>
        <taxon>Dikarya</taxon>
        <taxon>Ascomycota</taxon>
        <taxon>Pezizomycotina</taxon>
        <taxon>Leotiomycetes</taxon>
        <taxon>Helotiales</taxon>
        <taxon>Hyaloscyphaceae</taxon>
        <taxon>Hyaloscypha</taxon>
    </lineage>
</organism>
<reference evidence="2 3" key="1">
    <citation type="submission" date="2016-05" db="EMBL/GenBank/DDBJ databases">
        <title>A degradative enzymes factory behind the ericoid mycorrhizal symbiosis.</title>
        <authorList>
            <consortium name="DOE Joint Genome Institute"/>
            <person name="Martino E."/>
            <person name="Morin E."/>
            <person name="Grelet G."/>
            <person name="Kuo A."/>
            <person name="Kohler A."/>
            <person name="Daghino S."/>
            <person name="Barry K."/>
            <person name="Choi C."/>
            <person name="Cichocki N."/>
            <person name="Clum A."/>
            <person name="Copeland A."/>
            <person name="Hainaut M."/>
            <person name="Haridas S."/>
            <person name="Labutti K."/>
            <person name="Lindquist E."/>
            <person name="Lipzen A."/>
            <person name="Khouja H.-R."/>
            <person name="Murat C."/>
            <person name="Ohm R."/>
            <person name="Olson A."/>
            <person name="Spatafora J."/>
            <person name="Veneault-Fourrey C."/>
            <person name="Henrissat B."/>
            <person name="Grigoriev I."/>
            <person name="Martin F."/>
            <person name="Perotto S."/>
        </authorList>
    </citation>
    <scope>NUCLEOTIDE SEQUENCE [LARGE SCALE GENOMIC DNA]</scope>
    <source>
        <strain evidence="2 3">UAMH 7357</strain>
    </source>
</reference>
<accession>A0A2J6QN29</accession>
<feature type="region of interest" description="Disordered" evidence="1">
    <location>
        <begin position="45"/>
        <end position="65"/>
    </location>
</feature>
<evidence type="ECO:0000313" key="2">
    <source>
        <dbReference type="EMBL" id="PMD27673.1"/>
    </source>
</evidence>
<gene>
    <name evidence="2" type="ORF">NA56DRAFT_696689</name>
</gene>
<dbReference type="Proteomes" id="UP000235672">
    <property type="component" value="Unassembled WGS sequence"/>
</dbReference>
<dbReference type="EMBL" id="KZ613465">
    <property type="protein sequence ID" value="PMD27673.1"/>
    <property type="molecule type" value="Genomic_DNA"/>
</dbReference>
<evidence type="ECO:0000313" key="3">
    <source>
        <dbReference type="Proteomes" id="UP000235672"/>
    </source>
</evidence>
<protein>
    <submittedName>
        <fullName evidence="2">Uncharacterized protein</fullName>
    </submittedName>
</protein>
<name>A0A2J6QN29_9HELO</name>
<sequence>MKPRSRERYRVAIGQSLESYLVVRQRKLGCCRRLPLSNSMITKSCSGAAPQKGRNPGVGDAGPEPRVSTAIAISTYSKRFGGQNGMQNFGNAIDDIDAGPAPAKPDPCFIPTVSAPRLRLRTSAEGRGSRVGGDSVSLPAATRPCLLKSQLGRTFEGIQ</sequence>
<evidence type="ECO:0000256" key="1">
    <source>
        <dbReference type="SAM" id="MobiDB-lite"/>
    </source>
</evidence>